<sequence length="348" mass="36025">MNRRRNAALILATMALGAAPGAAHAEIVTFGSDLSAPADTVETHPVDTAFWASRLASGASAAAPESGQLLGVRIKGIALRNTDTPPSNPSVGGSTMFHIQVLEPQSDGGMKATQTSSDLFLPKSGDPQQINTFKSDFRQCVAKGDRVDFNTVGGYDPAAYPNGTPLRIFAAVPGSATAEYEKGGGTNNGQILRGRDTEGQELLMQVIVGRGPDGNQACPGGTEGAAGGGGGGGGSTSSPQFARVKSSRLTANSRDVATATLYCGTGSASRCRGTLTLTAKRDTGTVSLAKGDYTIPEGRNGTVRLRLNRDGRRLLKGRRGGLAVRLTAVTRPGGKARTSTKRLTLRRR</sequence>
<reference evidence="3" key="1">
    <citation type="submission" date="2020-02" db="EMBL/GenBank/DDBJ databases">
        <authorList>
            <person name="Meier V. D."/>
        </authorList>
    </citation>
    <scope>NUCLEOTIDE SEQUENCE</scope>
    <source>
        <strain evidence="3">AVDCRST_MAG64</strain>
    </source>
</reference>
<protein>
    <submittedName>
        <fullName evidence="3">Uncharacterized protein</fullName>
    </submittedName>
</protein>
<name>A0A6J4PIC7_9BACT</name>
<dbReference type="AlphaFoldDB" id="A0A6J4PIC7"/>
<evidence type="ECO:0000256" key="1">
    <source>
        <dbReference type="SAM" id="MobiDB-lite"/>
    </source>
</evidence>
<evidence type="ECO:0000256" key="2">
    <source>
        <dbReference type="SAM" id="SignalP"/>
    </source>
</evidence>
<dbReference type="EMBL" id="CADCUQ010000575">
    <property type="protein sequence ID" value="CAA9415444.1"/>
    <property type="molecule type" value="Genomic_DNA"/>
</dbReference>
<accession>A0A6J4PIC7</accession>
<feature type="signal peptide" evidence="2">
    <location>
        <begin position="1"/>
        <end position="25"/>
    </location>
</feature>
<organism evidence="3">
    <name type="scientific">uncultured Phycisphaerae bacterium</name>
    <dbReference type="NCBI Taxonomy" id="904963"/>
    <lineage>
        <taxon>Bacteria</taxon>
        <taxon>Pseudomonadati</taxon>
        <taxon>Planctomycetota</taxon>
        <taxon>Phycisphaerae</taxon>
        <taxon>environmental samples</taxon>
    </lineage>
</organism>
<feature type="chain" id="PRO_5026749766" evidence="2">
    <location>
        <begin position="26"/>
        <end position="348"/>
    </location>
</feature>
<evidence type="ECO:0000313" key="3">
    <source>
        <dbReference type="EMBL" id="CAA9415444.1"/>
    </source>
</evidence>
<keyword evidence="2" id="KW-0732">Signal</keyword>
<feature type="compositionally biased region" description="Gly residues" evidence="1">
    <location>
        <begin position="221"/>
        <end position="235"/>
    </location>
</feature>
<proteinExistence type="predicted"/>
<gene>
    <name evidence="3" type="ORF">AVDCRST_MAG64-2606</name>
</gene>
<feature type="region of interest" description="Disordered" evidence="1">
    <location>
        <begin position="212"/>
        <end position="249"/>
    </location>
</feature>